<keyword evidence="2" id="KW-1185">Reference proteome</keyword>
<dbReference type="Proteomes" id="UP000241769">
    <property type="component" value="Unassembled WGS sequence"/>
</dbReference>
<protein>
    <submittedName>
        <fullName evidence="1">Uncharacterized protein</fullName>
    </submittedName>
</protein>
<dbReference type="InParanoid" id="A0A2P6NTD4"/>
<gene>
    <name evidence="1" type="ORF">PROFUN_01501</name>
</gene>
<proteinExistence type="predicted"/>
<name>A0A2P6NTD4_9EUKA</name>
<dbReference type="AlphaFoldDB" id="A0A2P6NTD4"/>
<sequence>MGSEQDIHNSNAKFNGSAARGAPNFFLANESLQSVDVTNQDVLDNFKSVKKNHYTDVRPGTCNTKLYTSEQMSRKNCHTPSTSLDLQLPLFNLDFWVFPLDCRKVLSYQLASLTGSN</sequence>
<organism evidence="1 2">
    <name type="scientific">Planoprotostelium fungivorum</name>
    <dbReference type="NCBI Taxonomy" id="1890364"/>
    <lineage>
        <taxon>Eukaryota</taxon>
        <taxon>Amoebozoa</taxon>
        <taxon>Evosea</taxon>
        <taxon>Variosea</taxon>
        <taxon>Cavosteliida</taxon>
        <taxon>Cavosteliaceae</taxon>
        <taxon>Planoprotostelium</taxon>
    </lineage>
</organism>
<evidence type="ECO:0000313" key="2">
    <source>
        <dbReference type="Proteomes" id="UP000241769"/>
    </source>
</evidence>
<dbReference type="EMBL" id="MDYQ01000022">
    <property type="protein sequence ID" value="PRP87239.1"/>
    <property type="molecule type" value="Genomic_DNA"/>
</dbReference>
<accession>A0A2P6NTD4</accession>
<comment type="caution">
    <text evidence="1">The sequence shown here is derived from an EMBL/GenBank/DDBJ whole genome shotgun (WGS) entry which is preliminary data.</text>
</comment>
<evidence type="ECO:0000313" key="1">
    <source>
        <dbReference type="EMBL" id="PRP87239.1"/>
    </source>
</evidence>
<reference evidence="1 2" key="1">
    <citation type="journal article" date="2018" name="Genome Biol. Evol.">
        <title>Multiple Roots of Fruiting Body Formation in Amoebozoa.</title>
        <authorList>
            <person name="Hillmann F."/>
            <person name="Forbes G."/>
            <person name="Novohradska S."/>
            <person name="Ferling I."/>
            <person name="Riege K."/>
            <person name="Groth M."/>
            <person name="Westermann M."/>
            <person name="Marz M."/>
            <person name="Spaller T."/>
            <person name="Winckler T."/>
            <person name="Schaap P."/>
            <person name="Glockner G."/>
        </authorList>
    </citation>
    <scope>NUCLEOTIDE SEQUENCE [LARGE SCALE GENOMIC DNA]</scope>
    <source>
        <strain evidence="1 2">Jena</strain>
    </source>
</reference>